<name>A0ABR1IGZ3_9HYPO</name>
<sequence>MASKKIVTVVGATGNQGAGVLSVLIGNPEYHVRALTRNPDSGTARDLSAKGVEVVAADLDDVESLKAAFSGSHIIYAITNFFEPFAKFGSEKAAEIETQQGVNLARAASATPTLQHYIWSTLPDITAISGGKHAVPHFVAKNKVDAFIRSDTELLKKTTLFWITWYHSNYTAPPFTPYFIPTAHKYVQFADYSPATPIATIGDVRSNVGPFVEAILANPARTRNGAIVKAEIEHTTAGELLQRWGKATRNDVAFVRTDAETFNSLWPFLTEELSETLFWDEFRDKSWTVADGTVLTKEDLGVDTSKFVPLEKSFKTLKL</sequence>
<comment type="similarity">
    <text evidence="1">Belongs to the NmrA-type oxidoreductase family.</text>
</comment>
<dbReference type="Gene3D" id="3.90.25.10">
    <property type="entry name" value="UDP-galactose 4-epimerase, domain 1"/>
    <property type="match status" value="1"/>
</dbReference>
<evidence type="ECO:0000313" key="4">
    <source>
        <dbReference type="EMBL" id="KAK7432062.1"/>
    </source>
</evidence>
<comment type="caution">
    <text evidence="4">The sequence shown here is derived from an EMBL/GenBank/DDBJ whole genome shotgun (WGS) entry which is preliminary data.</text>
</comment>
<accession>A0ABR1IGZ3</accession>
<dbReference type="InterPro" id="IPR008030">
    <property type="entry name" value="NmrA-like"/>
</dbReference>
<evidence type="ECO:0000256" key="1">
    <source>
        <dbReference type="ARBA" id="ARBA00006328"/>
    </source>
</evidence>
<dbReference type="Proteomes" id="UP001498421">
    <property type="component" value="Unassembled WGS sequence"/>
</dbReference>
<evidence type="ECO:0000313" key="5">
    <source>
        <dbReference type="Proteomes" id="UP001498421"/>
    </source>
</evidence>
<evidence type="ECO:0000259" key="3">
    <source>
        <dbReference type="Pfam" id="PF05368"/>
    </source>
</evidence>
<dbReference type="InterPro" id="IPR036291">
    <property type="entry name" value="NAD(P)-bd_dom_sf"/>
</dbReference>
<dbReference type="CDD" id="cd05251">
    <property type="entry name" value="NmrA_like_SDR_a"/>
    <property type="match status" value="1"/>
</dbReference>
<evidence type="ECO:0000256" key="2">
    <source>
        <dbReference type="ARBA" id="ARBA00022857"/>
    </source>
</evidence>
<dbReference type="InterPro" id="IPR051164">
    <property type="entry name" value="NmrA-like_oxidored"/>
</dbReference>
<reference evidence="4 5" key="1">
    <citation type="journal article" date="2025" name="Microbiol. Resour. Announc.">
        <title>Draft genome sequences for Neonectria magnoliae and Neonectria punicea, canker pathogens of Liriodendron tulipifera and Acer saccharum in West Virginia.</title>
        <authorList>
            <person name="Petronek H.M."/>
            <person name="Kasson M.T."/>
            <person name="Metheny A.M."/>
            <person name="Stauder C.M."/>
            <person name="Lovett B."/>
            <person name="Lynch S.C."/>
            <person name="Garnas J.R."/>
            <person name="Kasson L.R."/>
            <person name="Stajich J.E."/>
        </authorList>
    </citation>
    <scope>NUCLEOTIDE SEQUENCE [LARGE SCALE GENOMIC DNA]</scope>
    <source>
        <strain evidence="4 5">NRRL 64651</strain>
    </source>
</reference>
<keyword evidence="2" id="KW-0521">NADP</keyword>
<organism evidence="4 5">
    <name type="scientific">Neonectria magnoliae</name>
    <dbReference type="NCBI Taxonomy" id="2732573"/>
    <lineage>
        <taxon>Eukaryota</taxon>
        <taxon>Fungi</taxon>
        <taxon>Dikarya</taxon>
        <taxon>Ascomycota</taxon>
        <taxon>Pezizomycotina</taxon>
        <taxon>Sordariomycetes</taxon>
        <taxon>Hypocreomycetidae</taxon>
        <taxon>Hypocreales</taxon>
        <taxon>Nectriaceae</taxon>
        <taxon>Neonectria</taxon>
    </lineage>
</organism>
<dbReference type="PANTHER" id="PTHR42748:SF28">
    <property type="entry name" value="NMRA-LIKE DOMAIN-CONTAINING PROTEIN"/>
    <property type="match status" value="1"/>
</dbReference>
<proteinExistence type="inferred from homology"/>
<dbReference type="EMBL" id="JAZAVK010000007">
    <property type="protein sequence ID" value="KAK7432062.1"/>
    <property type="molecule type" value="Genomic_DNA"/>
</dbReference>
<protein>
    <recommendedName>
        <fullName evidence="3">NmrA-like domain-containing protein</fullName>
    </recommendedName>
</protein>
<dbReference type="Pfam" id="PF05368">
    <property type="entry name" value="NmrA"/>
    <property type="match status" value="1"/>
</dbReference>
<feature type="domain" description="NmrA-like" evidence="3">
    <location>
        <begin position="4"/>
        <end position="275"/>
    </location>
</feature>
<dbReference type="Gene3D" id="3.40.50.720">
    <property type="entry name" value="NAD(P)-binding Rossmann-like Domain"/>
    <property type="match status" value="1"/>
</dbReference>
<gene>
    <name evidence="4" type="ORF">QQZ08_001352</name>
</gene>
<dbReference type="SUPFAM" id="SSF51735">
    <property type="entry name" value="NAD(P)-binding Rossmann-fold domains"/>
    <property type="match status" value="1"/>
</dbReference>
<dbReference type="PANTHER" id="PTHR42748">
    <property type="entry name" value="NITROGEN METABOLITE REPRESSION PROTEIN NMRA FAMILY MEMBER"/>
    <property type="match status" value="1"/>
</dbReference>
<keyword evidence="5" id="KW-1185">Reference proteome</keyword>